<dbReference type="InterPro" id="IPR008927">
    <property type="entry name" value="6-PGluconate_DH-like_C_sf"/>
</dbReference>
<evidence type="ECO:0000313" key="4">
    <source>
        <dbReference type="EMBL" id="WFR97942.1"/>
    </source>
</evidence>
<dbReference type="KEGG" id="rtu:PR017_18805"/>
<feature type="domain" description="Mannitol dehydrogenase N-terminal" evidence="2">
    <location>
        <begin position="27"/>
        <end position="273"/>
    </location>
</feature>
<dbReference type="Pfam" id="PF08125">
    <property type="entry name" value="Mannitol_dh_C"/>
    <property type="match status" value="1"/>
</dbReference>
<dbReference type="PRINTS" id="PR00084">
    <property type="entry name" value="MTLDHDRGNASE"/>
</dbReference>
<dbReference type="InterPro" id="IPR013328">
    <property type="entry name" value="6PGD_dom2"/>
</dbReference>
<keyword evidence="1" id="KW-0560">Oxidoreductase</keyword>
<dbReference type="GO" id="GO:0016616">
    <property type="term" value="F:oxidoreductase activity, acting on the CH-OH group of donors, NAD or NADP as acceptor"/>
    <property type="evidence" value="ECO:0007669"/>
    <property type="project" value="TreeGrafter"/>
</dbReference>
<evidence type="ECO:0000259" key="3">
    <source>
        <dbReference type="Pfam" id="PF08125"/>
    </source>
</evidence>
<gene>
    <name evidence="4" type="ORF">PR017_18805</name>
</gene>
<dbReference type="EMBL" id="CP117256">
    <property type="protein sequence ID" value="WFR97942.1"/>
    <property type="molecule type" value="Genomic_DNA"/>
</dbReference>
<reference evidence="4 5" key="1">
    <citation type="journal article" date="2018" name="Sci. Rep.">
        <title>Rhizobium tumorigenes sp. nov., a novel plant tumorigenic bacterium isolated from cane gall tumors on thornless blackberry.</title>
        <authorList>
            <person name="Kuzmanovi N."/>
            <person name="Smalla K."/>
            <person name="Gronow S."/>
            <person name="PuBawska J."/>
        </authorList>
    </citation>
    <scope>NUCLEOTIDE SEQUENCE [LARGE SCALE GENOMIC DNA]</scope>
    <source>
        <strain evidence="4 5">1078</strain>
    </source>
</reference>
<reference evidence="5" key="2">
    <citation type="journal article" date="2023" name="MicrobiologyOpen">
        <title>Genomics of the tumorigenes clade of the family Rhizobiaceae and description of Rhizobium rhododendri sp. nov.</title>
        <authorList>
            <person name="Kuzmanovic N."/>
            <person name="diCenzo G.C."/>
            <person name="Bunk B."/>
            <person name="Sproeer C."/>
            <person name="Fruehling A."/>
            <person name="Neumann-Schaal M."/>
            <person name="Overmann J."/>
            <person name="Smalla K."/>
        </authorList>
    </citation>
    <scope>NUCLEOTIDE SEQUENCE [LARGE SCALE GENOMIC DNA]</scope>
    <source>
        <strain evidence="5">1078</strain>
        <plasmid evidence="5">pRt1078</plasmid>
    </source>
</reference>
<dbReference type="Gene3D" id="1.10.1040.10">
    <property type="entry name" value="N-(1-d-carboxylethyl)-l-norvaline Dehydrogenase, domain 2"/>
    <property type="match status" value="1"/>
</dbReference>
<name>A0AAF1K8A8_9HYPH</name>
<accession>A0AAF1K8A8</accession>
<dbReference type="SUPFAM" id="SSF48179">
    <property type="entry name" value="6-phosphogluconate dehydrogenase C-terminal domain-like"/>
    <property type="match status" value="1"/>
</dbReference>
<sequence>MQRLNAQTILPEGVQAPGYDRSALKPGIVHLGIGAFHRAHQAVYTDDALTHEFGDWGIVGASLRSTDIVHALTAQDCLHTVVTRDRVGDGARIVGSTVRAIAATEDREALLSCLADPAIRIVTLTVSEKAYGIDPKTGGLHADHAAVAHDMADPHNPVGAIGFIVEGLARRHALGHAPFTVLCCDNLPGNGHVVRRLVIEMASRRDPELGQWIETEGRFPSSMVDRIVPAATDAVRERAAGIIGAADALALETEPFTQWVIEDSFVTGRPAWEAGGALFVDAVEPYEKMKLRLLNGSHSLIAYIGQLHGLEYVRDVMAVADYQQIVRHHMQAALPTLDPVPGIDLDAYIEQLVARFANPAIAHRTAQIAMDGTQKLPQRIFAPALEALAAGKDADAFAYATALWIAYVLTTENVDDPRADELRKAAQDSVLRNDGSVAFFDIPGLFPPTLMIDTAWRASVDRHLKSIQSV</sequence>
<proteinExistence type="predicted"/>
<dbReference type="SUPFAM" id="SSF51735">
    <property type="entry name" value="NAD(P)-binding Rossmann-fold domains"/>
    <property type="match status" value="1"/>
</dbReference>
<organism evidence="4 5">
    <name type="scientific">Rhizobium tumorigenes</name>
    <dbReference type="NCBI Taxonomy" id="2041385"/>
    <lineage>
        <taxon>Bacteria</taxon>
        <taxon>Pseudomonadati</taxon>
        <taxon>Pseudomonadota</taxon>
        <taxon>Alphaproteobacteria</taxon>
        <taxon>Hyphomicrobiales</taxon>
        <taxon>Rhizobiaceae</taxon>
        <taxon>Rhizobium/Agrobacterium group</taxon>
        <taxon>Rhizobium</taxon>
    </lineage>
</organism>
<dbReference type="InterPro" id="IPR000669">
    <property type="entry name" value="Mannitol_DH"/>
</dbReference>
<dbReference type="InterPro" id="IPR013118">
    <property type="entry name" value="Mannitol_DH_C"/>
</dbReference>
<dbReference type="Proteomes" id="UP000249499">
    <property type="component" value="Plasmid pRt1078"/>
</dbReference>
<evidence type="ECO:0000313" key="5">
    <source>
        <dbReference type="Proteomes" id="UP000249499"/>
    </source>
</evidence>
<dbReference type="AlphaFoldDB" id="A0AAF1K8A8"/>
<keyword evidence="5" id="KW-1185">Reference proteome</keyword>
<protein>
    <submittedName>
        <fullName evidence="4">Mannitol dehydrogenase family protein</fullName>
    </submittedName>
</protein>
<dbReference type="Gene3D" id="3.40.50.720">
    <property type="entry name" value="NAD(P)-binding Rossmann-like Domain"/>
    <property type="match status" value="1"/>
</dbReference>
<dbReference type="InterPro" id="IPR013131">
    <property type="entry name" value="Mannitol_DH_N"/>
</dbReference>
<dbReference type="InterPro" id="IPR036291">
    <property type="entry name" value="NAD(P)-bd_dom_sf"/>
</dbReference>
<feature type="domain" description="Mannitol dehydrogenase C-terminal" evidence="3">
    <location>
        <begin position="283"/>
        <end position="427"/>
    </location>
</feature>
<geneLocation type="plasmid" evidence="4 5">
    <name>pRt1078</name>
</geneLocation>
<dbReference type="PANTHER" id="PTHR43362:SF1">
    <property type="entry name" value="MANNITOL DEHYDROGENASE 2-RELATED"/>
    <property type="match status" value="1"/>
</dbReference>
<dbReference type="PANTHER" id="PTHR43362">
    <property type="entry name" value="MANNITOL DEHYDROGENASE DSF1-RELATED"/>
    <property type="match status" value="1"/>
</dbReference>
<evidence type="ECO:0000259" key="2">
    <source>
        <dbReference type="Pfam" id="PF01232"/>
    </source>
</evidence>
<dbReference type="Pfam" id="PF01232">
    <property type="entry name" value="Mannitol_dh"/>
    <property type="match status" value="1"/>
</dbReference>
<keyword evidence="4" id="KW-0614">Plasmid</keyword>
<dbReference type="InterPro" id="IPR050988">
    <property type="entry name" value="Mannitol_DH/Oxidoreductase"/>
</dbReference>
<evidence type="ECO:0000256" key="1">
    <source>
        <dbReference type="ARBA" id="ARBA00023002"/>
    </source>
</evidence>